<evidence type="ECO:0000313" key="3">
    <source>
        <dbReference type="WBParaSite" id="SBAD_0000060501-mRNA-1"/>
    </source>
</evidence>
<name>A0A183IAD9_9BILA</name>
<sequence>MSFHRLDYAMVGLCRKKCMHLFPPCAEFNQLQQIVICDQDGVISCLSRRDNQTIVSVTALTCCSER</sequence>
<gene>
    <name evidence="1" type="ORF">SBAD_LOCUS583</name>
</gene>
<keyword evidence="2" id="KW-1185">Reference proteome</keyword>
<organism evidence="3">
    <name type="scientific">Soboliphyme baturini</name>
    <dbReference type="NCBI Taxonomy" id="241478"/>
    <lineage>
        <taxon>Eukaryota</taxon>
        <taxon>Metazoa</taxon>
        <taxon>Ecdysozoa</taxon>
        <taxon>Nematoda</taxon>
        <taxon>Enoplea</taxon>
        <taxon>Dorylaimia</taxon>
        <taxon>Dioctophymatida</taxon>
        <taxon>Dioctophymatoidea</taxon>
        <taxon>Soboliphymatidae</taxon>
        <taxon>Soboliphyme</taxon>
    </lineage>
</organism>
<evidence type="ECO:0000313" key="1">
    <source>
        <dbReference type="EMBL" id="VDO85393.1"/>
    </source>
</evidence>
<dbReference type="OrthoDB" id="414590at2759"/>
<reference evidence="3" key="1">
    <citation type="submission" date="2016-06" db="UniProtKB">
        <authorList>
            <consortium name="WormBaseParasite"/>
        </authorList>
    </citation>
    <scope>IDENTIFICATION</scope>
</reference>
<dbReference type="EMBL" id="UZAM01001991">
    <property type="protein sequence ID" value="VDO85393.1"/>
    <property type="molecule type" value="Genomic_DNA"/>
</dbReference>
<accession>A0A183IAD9</accession>
<proteinExistence type="predicted"/>
<dbReference type="Proteomes" id="UP000270296">
    <property type="component" value="Unassembled WGS sequence"/>
</dbReference>
<dbReference type="AlphaFoldDB" id="A0A183IAD9"/>
<protein>
    <submittedName>
        <fullName evidence="3">Phospholipid scramblase</fullName>
    </submittedName>
</protein>
<evidence type="ECO:0000313" key="2">
    <source>
        <dbReference type="Proteomes" id="UP000270296"/>
    </source>
</evidence>
<reference evidence="1 2" key="2">
    <citation type="submission" date="2018-11" db="EMBL/GenBank/DDBJ databases">
        <authorList>
            <consortium name="Pathogen Informatics"/>
        </authorList>
    </citation>
    <scope>NUCLEOTIDE SEQUENCE [LARGE SCALE GENOMIC DNA]</scope>
</reference>
<dbReference type="WBParaSite" id="SBAD_0000060501-mRNA-1">
    <property type="protein sequence ID" value="SBAD_0000060501-mRNA-1"/>
    <property type="gene ID" value="SBAD_0000060501"/>
</dbReference>